<dbReference type="EMBL" id="CAKMUD010000149">
    <property type="protein sequence ID" value="CAH1603915.1"/>
    <property type="molecule type" value="Genomic_DNA"/>
</dbReference>
<protein>
    <submittedName>
        <fullName evidence="1">Uncharacterized protein</fullName>
    </submittedName>
</protein>
<reference evidence="1" key="1">
    <citation type="submission" date="2022-01" db="EMBL/GenBank/DDBJ databases">
        <authorList>
            <person name="Lagorce A."/>
        </authorList>
    </citation>
    <scope>NUCLEOTIDE SEQUENCE</scope>
    <source>
        <strain evidence="1">Th15_F1_A12</strain>
    </source>
</reference>
<name>A0AAU9QZX2_9VIBR</name>
<sequence>MEVALEEHHYRVNWTMSLSSDRGPNWRNRFYAYRLTAFSTP</sequence>
<evidence type="ECO:0000313" key="1">
    <source>
        <dbReference type="EMBL" id="CAH1603915.1"/>
    </source>
</evidence>
<accession>A0AAU9QZX2</accession>
<organism evidence="1 2">
    <name type="scientific">Vibrio jasicida</name>
    <dbReference type="NCBI Taxonomy" id="766224"/>
    <lineage>
        <taxon>Bacteria</taxon>
        <taxon>Pseudomonadati</taxon>
        <taxon>Pseudomonadota</taxon>
        <taxon>Gammaproteobacteria</taxon>
        <taxon>Vibrionales</taxon>
        <taxon>Vibrionaceae</taxon>
        <taxon>Vibrio</taxon>
    </lineage>
</organism>
<gene>
    <name evidence="1" type="ORF">THF1A12_90019</name>
</gene>
<proteinExistence type="predicted"/>
<comment type="caution">
    <text evidence="1">The sequence shown here is derived from an EMBL/GenBank/DDBJ whole genome shotgun (WGS) entry which is preliminary data.</text>
</comment>
<evidence type="ECO:0000313" key="2">
    <source>
        <dbReference type="Proteomes" id="UP001295462"/>
    </source>
</evidence>
<dbReference type="Proteomes" id="UP001295462">
    <property type="component" value="Unassembled WGS sequence"/>
</dbReference>
<dbReference type="AlphaFoldDB" id="A0AAU9QZX2"/>